<gene>
    <name evidence="3" type="ORF">AAE02nite_17140</name>
</gene>
<reference evidence="3 4" key="1">
    <citation type="submission" date="2019-07" db="EMBL/GenBank/DDBJ databases">
        <title>Whole genome shotgun sequence of Adhaeribacter aerolatus NBRC 106133.</title>
        <authorList>
            <person name="Hosoyama A."/>
            <person name="Uohara A."/>
            <person name="Ohji S."/>
            <person name="Ichikawa N."/>
        </authorList>
    </citation>
    <scope>NUCLEOTIDE SEQUENCE [LARGE SCALE GENOMIC DNA]</scope>
    <source>
        <strain evidence="3 4">NBRC 106133</strain>
    </source>
</reference>
<dbReference type="PANTHER" id="PTHR43818:SF10">
    <property type="entry name" value="NADH-DEPENDENT DEHYDROGENASE-RELATED"/>
    <property type="match status" value="1"/>
</dbReference>
<keyword evidence="4" id="KW-1185">Reference proteome</keyword>
<dbReference type="Gene3D" id="3.30.360.10">
    <property type="entry name" value="Dihydrodipicolinate Reductase, domain 2"/>
    <property type="match status" value="1"/>
</dbReference>
<dbReference type="Pfam" id="PF01408">
    <property type="entry name" value="GFO_IDH_MocA"/>
    <property type="match status" value="1"/>
</dbReference>
<protein>
    <submittedName>
        <fullName evidence="3">Dehydrogenase</fullName>
    </submittedName>
</protein>
<dbReference type="Gene3D" id="3.40.50.720">
    <property type="entry name" value="NAD(P)-binding Rossmann-like Domain"/>
    <property type="match status" value="1"/>
</dbReference>
<evidence type="ECO:0000313" key="4">
    <source>
        <dbReference type="Proteomes" id="UP000321532"/>
    </source>
</evidence>
<evidence type="ECO:0000259" key="2">
    <source>
        <dbReference type="Pfam" id="PF19051"/>
    </source>
</evidence>
<dbReference type="OrthoDB" id="9763611at2"/>
<dbReference type="SUPFAM" id="SSF55347">
    <property type="entry name" value="Glyceraldehyde-3-phosphate dehydrogenase-like, C-terminal domain"/>
    <property type="match status" value="1"/>
</dbReference>
<dbReference type="SUPFAM" id="SSF51735">
    <property type="entry name" value="NAD(P)-binding Rossmann-fold domains"/>
    <property type="match status" value="1"/>
</dbReference>
<dbReference type="GO" id="GO:0000166">
    <property type="term" value="F:nucleotide binding"/>
    <property type="evidence" value="ECO:0007669"/>
    <property type="project" value="InterPro"/>
</dbReference>
<feature type="domain" description="Gfo/Idh/MocA-like oxidoreductase N-terminal" evidence="1">
    <location>
        <begin position="53"/>
        <end position="206"/>
    </location>
</feature>
<dbReference type="Pfam" id="PF19051">
    <property type="entry name" value="GFO_IDH_MocA_C2"/>
    <property type="match status" value="1"/>
</dbReference>
<comment type="caution">
    <text evidence="3">The sequence shown here is derived from an EMBL/GenBank/DDBJ whole genome shotgun (WGS) entry which is preliminary data.</text>
</comment>
<proteinExistence type="predicted"/>
<dbReference type="PANTHER" id="PTHR43818">
    <property type="entry name" value="BCDNA.GH03377"/>
    <property type="match status" value="1"/>
</dbReference>
<dbReference type="AlphaFoldDB" id="A0A512AWK2"/>
<organism evidence="3 4">
    <name type="scientific">Adhaeribacter aerolatus</name>
    <dbReference type="NCBI Taxonomy" id="670289"/>
    <lineage>
        <taxon>Bacteria</taxon>
        <taxon>Pseudomonadati</taxon>
        <taxon>Bacteroidota</taxon>
        <taxon>Cytophagia</taxon>
        <taxon>Cytophagales</taxon>
        <taxon>Hymenobacteraceae</taxon>
        <taxon>Adhaeribacter</taxon>
    </lineage>
</organism>
<dbReference type="Proteomes" id="UP000321532">
    <property type="component" value="Unassembled WGS sequence"/>
</dbReference>
<dbReference type="EMBL" id="BJYS01000010">
    <property type="protein sequence ID" value="GEO04050.1"/>
    <property type="molecule type" value="Genomic_DNA"/>
</dbReference>
<sequence length="501" mass="56368">MSEKEQTPEKKEKKSVGRREFLKGAALTAASFYIFPRYVLGGPGYVAPSDKFNVAGIGVGGMGRANLLNLSSQNIVALCDVDKAYMEKAFTKLDDDMSRAQTRLSAAKTEQERKSINEQITNFRQLKEQYPKAKKFQDYREMFDKMKKDIDGVVIATPDHAHAVIAMEAIRRKKHLYVQKPLTYTVHEARTLAEAARKAKVITQMGNQGHSSEGARLINEWIWDGAIGNVHTVYAWTNRPMAYWPQGQARPTNTVPVPDTLNWDLFIGPAPMRPYHPDYHPFAWRGWTDFGVGALGDMGAHLLDHPNWALKLGPPESVEASSTPWGGTKEDPRVSYPLATQITYQFAARENMPPVKLIWTDGGIMPPRPEELDITENMNQGGGVIMVGEKGKLMHDTYGSNPRLLPKSRMDSYKQPPKTIARVDMSHEMDWVRCCKDGKKQPSSNFDYAGPLTETMLLGMIAPRFPGKKLLWDSVNMKFTNSPEATQFVTREYRQGWGLSV</sequence>
<dbReference type="InterPro" id="IPR000683">
    <property type="entry name" value="Gfo/Idh/MocA-like_OxRdtase_N"/>
</dbReference>
<evidence type="ECO:0000313" key="3">
    <source>
        <dbReference type="EMBL" id="GEO04050.1"/>
    </source>
</evidence>
<evidence type="ECO:0000259" key="1">
    <source>
        <dbReference type="Pfam" id="PF01408"/>
    </source>
</evidence>
<dbReference type="PROSITE" id="PS51318">
    <property type="entry name" value="TAT"/>
    <property type="match status" value="1"/>
</dbReference>
<dbReference type="RefSeq" id="WP_146897170.1">
    <property type="nucleotide sequence ID" value="NZ_BJYS01000010.1"/>
</dbReference>
<name>A0A512AWK2_9BACT</name>
<dbReference type="InterPro" id="IPR036291">
    <property type="entry name" value="NAD(P)-bd_dom_sf"/>
</dbReference>
<dbReference type="InterPro" id="IPR006311">
    <property type="entry name" value="TAT_signal"/>
</dbReference>
<dbReference type="InterPro" id="IPR050463">
    <property type="entry name" value="Gfo/Idh/MocA_oxidrdct_glycsds"/>
</dbReference>
<accession>A0A512AWK2</accession>
<dbReference type="InterPro" id="IPR043906">
    <property type="entry name" value="Gfo/Idh/MocA_OxRdtase_bact_C"/>
</dbReference>
<feature type="domain" description="Gfo/Idh/MocA-like oxidoreductase bacterial type C-terminal" evidence="2">
    <location>
        <begin position="243"/>
        <end position="308"/>
    </location>
</feature>